<dbReference type="InterPro" id="IPR036291">
    <property type="entry name" value="NAD(P)-bd_dom_sf"/>
</dbReference>
<dbReference type="EMBL" id="KV878133">
    <property type="protein sequence ID" value="OJJ05816.1"/>
    <property type="molecule type" value="Genomic_DNA"/>
</dbReference>
<dbReference type="Gene3D" id="3.40.50.720">
    <property type="entry name" value="NAD(P)-binding Rossmann-like Domain"/>
    <property type="match status" value="1"/>
</dbReference>
<proteinExistence type="inferred from homology"/>
<dbReference type="SUPFAM" id="SSF51735">
    <property type="entry name" value="NAD(P)-binding Rossmann-fold domains"/>
    <property type="match status" value="1"/>
</dbReference>
<keyword evidence="3" id="KW-0560">Oxidoreductase</keyword>
<dbReference type="InterPro" id="IPR051609">
    <property type="entry name" value="NmrA/Isoflavone_reductase-like"/>
</dbReference>
<dbReference type="AlphaFoldDB" id="A0A1L9PWK5"/>
<evidence type="ECO:0000313" key="5">
    <source>
        <dbReference type="EMBL" id="OJJ05816.1"/>
    </source>
</evidence>
<feature type="domain" description="NAD(P)-binding" evidence="4">
    <location>
        <begin position="7"/>
        <end position="113"/>
    </location>
</feature>
<dbReference type="RefSeq" id="XP_040671578.1">
    <property type="nucleotide sequence ID" value="XM_040816284.1"/>
</dbReference>
<evidence type="ECO:0000256" key="3">
    <source>
        <dbReference type="ARBA" id="ARBA00023002"/>
    </source>
</evidence>
<evidence type="ECO:0000259" key="4">
    <source>
        <dbReference type="Pfam" id="PF13460"/>
    </source>
</evidence>
<evidence type="ECO:0000256" key="2">
    <source>
        <dbReference type="ARBA" id="ARBA00022857"/>
    </source>
</evidence>
<dbReference type="OrthoDB" id="419598at2759"/>
<keyword evidence="6" id="KW-1185">Reference proteome</keyword>
<accession>A0A1L9PWK5</accession>
<dbReference type="PANTHER" id="PTHR47706:SF9">
    <property type="entry name" value="NMRA-LIKE DOMAIN-CONTAINING PROTEIN-RELATED"/>
    <property type="match status" value="1"/>
</dbReference>
<evidence type="ECO:0000313" key="6">
    <source>
        <dbReference type="Proteomes" id="UP000184073"/>
    </source>
</evidence>
<evidence type="ECO:0000256" key="1">
    <source>
        <dbReference type="ARBA" id="ARBA00005725"/>
    </source>
</evidence>
<dbReference type="STRING" id="1036611.A0A1L9PWK5"/>
<protein>
    <recommendedName>
        <fullName evidence="4">NAD(P)-binding domain-containing protein</fullName>
    </recommendedName>
</protein>
<gene>
    <name evidence="5" type="ORF">ASPVEDRAFT_75074</name>
</gene>
<comment type="similarity">
    <text evidence="1">Belongs to the NmrA-type oxidoreductase family. Isoflavone reductase subfamily.</text>
</comment>
<organism evidence="5 6">
    <name type="scientific">Aspergillus versicolor CBS 583.65</name>
    <dbReference type="NCBI Taxonomy" id="1036611"/>
    <lineage>
        <taxon>Eukaryota</taxon>
        <taxon>Fungi</taxon>
        <taxon>Dikarya</taxon>
        <taxon>Ascomycota</taxon>
        <taxon>Pezizomycotina</taxon>
        <taxon>Eurotiomycetes</taxon>
        <taxon>Eurotiomycetidae</taxon>
        <taxon>Eurotiales</taxon>
        <taxon>Aspergillaceae</taxon>
        <taxon>Aspergillus</taxon>
        <taxon>Aspergillus subgen. Nidulantes</taxon>
    </lineage>
</organism>
<sequence>MKIGIAGITGKFARRLLTHLLSSPSPPSHTIKGFCRDPSKLPDDIKSDPQIELIQGTAFDKAAIATFVQACDVVVCCYLGDDTLMVEGQTLLIDACEEAGVGRYVASDWALDYTKLQLGQLFPKDPMIHVKRYLDSKKGVVDGVHILVGGFMEPVFSSFFGIVDVQADVLRYWGDGDEVMEGTTYDDAARFTAQVVLDRTARGVLKFVGGRATVREIAASYEKVYGVPAKLERHGSLEELYTTMHALREKSPQDVYSYMSLFFYYYWVNGQTLLGPQTDNSRYSEIHPVDWEGFMASWPREKIGSSYFALNVQE</sequence>
<keyword evidence="2" id="KW-0521">NADP</keyword>
<reference evidence="6" key="1">
    <citation type="journal article" date="2017" name="Genome Biol.">
        <title>Comparative genomics reveals high biological diversity and specific adaptations in the industrially and medically important fungal genus Aspergillus.</title>
        <authorList>
            <person name="de Vries R.P."/>
            <person name="Riley R."/>
            <person name="Wiebenga A."/>
            <person name="Aguilar-Osorio G."/>
            <person name="Amillis S."/>
            <person name="Uchima C.A."/>
            <person name="Anderluh G."/>
            <person name="Asadollahi M."/>
            <person name="Askin M."/>
            <person name="Barry K."/>
            <person name="Battaglia E."/>
            <person name="Bayram O."/>
            <person name="Benocci T."/>
            <person name="Braus-Stromeyer S.A."/>
            <person name="Caldana C."/>
            <person name="Canovas D."/>
            <person name="Cerqueira G.C."/>
            <person name="Chen F."/>
            <person name="Chen W."/>
            <person name="Choi C."/>
            <person name="Clum A."/>
            <person name="Dos Santos R.A."/>
            <person name="Damasio A.R."/>
            <person name="Diallinas G."/>
            <person name="Emri T."/>
            <person name="Fekete E."/>
            <person name="Flipphi M."/>
            <person name="Freyberg S."/>
            <person name="Gallo A."/>
            <person name="Gournas C."/>
            <person name="Habgood R."/>
            <person name="Hainaut M."/>
            <person name="Harispe M.L."/>
            <person name="Henrissat B."/>
            <person name="Hilden K.S."/>
            <person name="Hope R."/>
            <person name="Hossain A."/>
            <person name="Karabika E."/>
            <person name="Karaffa L."/>
            <person name="Karanyi Z."/>
            <person name="Krasevec N."/>
            <person name="Kuo A."/>
            <person name="Kusch H."/>
            <person name="LaButti K."/>
            <person name="Lagendijk E.L."/>
            <person name="Lapidus A."/>
            <person name="Levasseur A."/>
            <person name="Lindquist E."/>
            <person name="Lipzen A."/>
            <person name="Logrieco A.F."/>
            <person name="MacCabe A."/>
            <person name="Maekelae M.R."/>
            <person name="Malavazi I."/>
            <person name="Melin P."/>
            <person name="Meyer V."/>
            <person name="Mielnichuk N."/>
            <person name="Miskei M."/>
            <person name="Molnar A.P."/>
            <person name="Mule G."/>
            <person name="Ngan C.Y."/>
            <person name="Orejas M."/>
            <person name="Orosz E."/>
            <person name="Ouedraogo J.P."/>
            <person name="Overkamp K.M."/>
            <person name="Park H.-S."/>
            <person name="Perrone G."/>
            <person name="Piumi F."/>
            <person name="Punt P.J."/>
            <person name="Ram A.F."/>
            <person name="Ramon A."/>
            <person name="Rauscher S."/>
            <person name="Record E."/>
            <person name="Riano-Pachon D.M."/>
            <person name="Robert V."/>
            <person name="Roehrig J."/>
            <person name="Ruller R."/>
            <person name="Salamov A."/>
            <person name="Salih N.S."/>
            <person name="Samson R.A."/>
            <person name="Sandor E."/>
            <person name="Sanguinetti M."/>
            <person name="Schuetze T."/>
            <person name="Sepcic K."/>
            <person name="Shelest E."/>
            <person name="Sherlock G."/>
            <person name="Sophianopoulou V."/>
            <person name="Squina F.M."/>
            <person name="Sun H."/>
            <person name="Susca A."/>
            <person name="Todd R.B."/>
            <person name="Tsang A."/>
            <person name="Unkles S.E."/>
            <person name="van de Wiele N."/>
            <person name="van Rossen-Uffink D."/>
            <person name="Oliveira J.V."/>
            <person name="Vesth T.C."/>
            <person name="Visser J."/>
            <person name="Yu J.-H."/>
            <person name="Zhou M."/>
            <person name="Andersen M.R."/>
            <person name="Archer D.B."/>
            <person name="Baker S.E."/>
            <person name="Benoit I."/>
            <person name="Brakhage A.A."/>
            <person name="Braus G.H."/>
            <person name="Fischer R."/>
            <person name="Frisvad J.C."/>
            <person name="Goldman G.H."/>
            <person name="Houbraken J."/>
            <person name="Oakley B."/>
            <person name="Pocsi I."/>
            <person name="Scazzocchio C."/>
            <person name="Seiboth B."/>
            <person name="vanKuyk P.A."/>
            <person name="Wortman J."/>
            <person name="Dyer P.S."/>
            <person name="Grigoriev I.V."/>
        </authorList>
    </citation>
    <scope>NUCLEOTIDE SEQUENCE [LARGE SCALE GENOMIC DNA]</scope>
    <source>
        <strain evidence="6">CBS 583.65</strain>
    </source>
</reference>
<name>A0A1L9PWK5_ASPVE</name>
<dbReference type="PANTHER" id="PTHR47706">
    <property type="entry name" value="NMRA-LIKE FAMILY PROTEIN"/>
    <property type="match status" value="1"/>
</dbReference>
<dbReference type="VEuPathDB" id="FungiDB:ASPVEDRAFT_75074"/>
<dbReference type="Pfam" id="PF13460">
    <property type="entry name" value="NAD_binding_10"/>
    <property type="match status" value="1"/>
</dbReference>
<dbReference type="GeneID" id="63731795"/>
<dbReference type="Proteomes" id="UP000184073">
    <property type="component" value="Unassembled WGS sequence"/>
</dbReference>
<dbReference type="InterPro" id="IPR016040">
    <property type="entry name" value="NAD(P)-bd_dom"/>
</dbReference>
<dbReference type="GO" id="GO:0016491">
    <property type="term" value="F:oxidoreductase activity"/>
    <property type="evidence" value="ECO:0007669"/>
    <property type="project" value="UniProtKB-KW"/>
</dbReference>